<dbReference type="AlphaFoldDB" id="A0A290Q8T2"/>
<dbReference type="KEGG" id="vbh:CMV30_14425"/>
<gene>
    <name evidence="1" type="ORF">CMV30_14425</name>
</gene>
<dbReference type="EMBL" id="CP023344">
    <property type="protein sequence ID" value="ATC65059.1"/>
    <property type="molecule type" value="Genomic_DNA"/>
</dbReference>
<proteinExistence type="predicted"/>
<dbReference type="RefSeq" id="WP_096056690.1">
    <property type="nucleotide sequence ID" value="NZ_CP023344.1"/>
</dbReference>
<accession>A0A290Q8T2</accession>
<dbReference type="Pfam" id="PF20319">
    <property type="entry name" value="DUF6614"/>
    <property type="match status" value="1"/>
</dbReference>
<evidence type="ECO:0000313" key="1">
    <source>
        <dbReference type="EMBL" id="ATC65059.1"/>
    </source>
</evidence>
<dbReference type="Proteomes" id="UP000217265">
    <property type="component" value="Chromosome"/>
</dbReference>
<organism evidence="1 2">
    <name type="scientific">Nibricoccus aquaticus</name>
    <dbReference type="NCBI Taxonomy" id="2576891"/>
    <lineage>
        <taxon>Bacteria</taxon>
        <taxon>Pseudomonadati</taxon>
        <taxon>Verrucomicrobiota</taxon>
        <taxon>Opitutia</taxon>
        <taxon>Opitutales</taxon>
        <taxon>Opitutaceae</taxon>
        <taxon>Nibricoccus</taxon>
    </lineage>
</organism>
<protein>
    <recommendedName>
        <fullName evidence="3">Stress-response A/B barrel domain-containing protein</fullName>
    </recommendedName>
</protein>
<keyword evidence="2" id="KW-1185">Reference proteome</keyword>
<name>A0A290Q8T2_9BACT</name>
<evidence type="ECO:0008006" key="3">
    <source>
        <dbReference type="Google" id="ProtNLM"/>
    </source>
</evidence>
<reference evidence="1 2" key="1">
    <citation type="submission" date="2017-09" db="EMBL/GenBank/DDBJ databases">
        <title>Complete genome sequence of Verrucomicrobial strain HZ-65, isolated from freshwater.</title>
        <authorList>
            <person name="Choi A."/>
        </authorList>
    </citation>
    <scope>NUCLEOTIDE SEQUENCE [LARGE SCALE GENOMIC DNA]</scope>
    <source>
        <strain evidence="1 2">HZ-65</strain>
    </source>
</reference>
<dbReference type="InterPro" id="IPR046722">
    <property type="entry name" value="DUF6614"/>
</dbReference>
<evidence type="ECO:0000313" key="2">
    <source>
        <dbReference type="Proteomes" id="UP000217265"/>
    </source>
</evidence>
<sequence>MTSYHVFFSAKSEADEPPLIAATHALAAELTSAGKITSHRFLRVTNSASFTGLPRFQLIVDCFDQAGLDSAMAHIRARIHEGPHGEILRCVGDFKVAFSADA</sequence>